<dbReference type="Proteomes" id="UP001589733">
    <property type="component" value="Unassembled WGS sequence"/>
</dbReference>
<evidence type="ECO:0000256" key="9">
    <source>
        <dbReference type="ARBA" id="ARBA00023136"/>
    </source>
</evidence>
<dbReference type="InterPro" id="IPR013099">
    <property type="entry name" value="K_chnl_dom"/>
</dbReference>
<comment type="caution">
    <text evidence="15">The sequence shown here is derived from an EMBL/GenBank/DDBJ whole genome shotgun (WGS) entry which is preliminary data.</text>
</comment>
<dbReference type="Pfam" id="PF07885">
    <property type="entry name" value="Ion_trans_2"/>
    <property type="match status" value="1"/>
</dbReference>
<keyword evidence="2" id="KW-0813">Transport</keyword>
<evidence type="ECO:0000256" key="12">
    <source>
        <dbReference type="SAM" id="Phobius"/>
    </source>
</evidence>
<dbReference type="Gene3D" id="2.60.40.1400">
    <property type="entry name" value="G protein-activated inward rectifier potassium channel 1"/>
    <property type="match status" value="1"/>
</dbReference>
<keyword evidence="6" id="KW-0630">Potassium</keyword>
<evidence type="ECO:0000259" key="13">
    <source>
        <dbReference type="Pfam" id="PF07885"/>
    </source>
</evidence>
<feature type="transmembrane region" description="Helical" evidence="12">
    <location>
        <begin position="74"/>
        <end position="96"/>
    </location>
</feature>
<evidence type="ECO:0000256" key="4">
    <source>
        <dbReference type="ARBA" id="ARBA00022692"/>
    </source>
</evidence>
<sequence length="351" mass="38517">MTERSENPSHHPRSGPPAPTTGAGHPADLGLSGVFESEPRFLNRDGSFNAHRTGLGRRAFSAYADLLTMRWPTFFGVSLALYLLLNAFFGVLYFLLGPSALSEMPDGTAARLVACFFFSVQTFGTIGFGHVYPSTLEANVLVTMEAFVGLMGVALVTGVLFARFSRPTHRILFSHHAVIAPHPLADETPGRALMFRVMNGRRTDLLDISAEVILTLRHEPGGVALTAPRSGNKGLGNRAFYPLPLERDRVTFFPLAWTIVHSIDEHSPLYGLELPDLLRLEAELVVVLRATEEASQQNIQARSSYHASEIRSGVRFASMYVRESGQLAVDARRLHDLQSADLPLLEARPVS</sequence>
<keyword evidence="10" id="KW-0407">Ion channel</keyword>
<evidence type="ECO:0000256" key="8">
    <source>
        <dbReference type="ARBA" id="ARBA00023065"/>
    </source>
</evidence>
<dbReference type="SUPFAM" id="SSF81296">
    <property type="entry name" value="E set domains"/>
    <property type="match status" value="1"/>
</dbReference>
<keyword evidence="5" id="KW-0851">Voltage-gated channel</keyword>
<feature type="domain" description="Inward rectifier potassium channel C-terminal" evidence="14">
    <location>
        <begin position="171"/>
        <end position="347"/>
    </location>
</feature>
<dbReference type="EMBL" id="JBHLYR010000044">
    <property type="protein sequence ID" value="MFB9993032.1"/>
    <property type="molecule type" value="Genomic_DNA"/>
</dbReference>
<accession>A0ABV6AZW2</accession>
<feature type="transmembrane region" description="Helical" evidence="12">
    <location>
        <begin position="138"/>
        <end position="162"/>
    </location>
</feature>
<keyword evidence="8" id="KW-0406">Ion transport</keyword>
<reference evidence="15 16" key="1">
    <citation type="submission" date="2024-09" db="EMBL/GenBank/DDBJ databases">
        <authorList>
            <person name="Sun Q."/>
            <person name="Mori K."/>
        </authorList>
    </citation>
    <scope>NUCLEOTIDE SEQUENCE [LARGE SCALE GENOMIC DNA]</scope>
    <source>
        <strain evidence="15 16">JCM 13503</strain>
    </source>
</reference>
<protein>
    <submittedName>
        <fullName evidence="15">Ion channel</fullName>
    </submittedName>
</protein>
<dbReference type="PANTHER" id="PTHR11767:SF102">
    <property type="entry name" value="INWARDLY RECTIFYING POTASSIUM CHANNEL 1, ISOFORM F"/>
    <property type="match status" value="1"/>
</dbReference>
<dbReference type="InterPro" id="IPR014756">
    <property type="entry name" value="Ig_E-set"/>
</dbReference>
<dbReference type="RefSeq" id="WP_380011052.1">
    <property type="nucleotide sequence ID" value="NZ_JBHLYR010000044.1"/>
</dbReference>
<dbReference type="PRINTS" id="PR01320">
    <property type="entry name" value="KIRCHANNEL"/>
</dbReference>
<feature type="domain" description="Potassium channel" evidence="13">
    <location>
        <begin position="87"/>
        <end position="164"/>
    </location>
</feature>
<dbReference type="SUPFAM" id="SSF81324">
    <property type="entry name" value="Voltage-gated potassium channels"/>
    <property type="match status" value="1"/>
</dbReference>
<dbReference type="Gene3D" id="1.10.287.70">
    <property type="match status" value="1"/>
</dbReference>
<keyword evidence="16" id="KW-1185">Reference proteome</keyword>
<organism evidence="15 16">
    <name type="scientific">Deinococcus oregonensis</name>
    <dbReference type="NCBI Taxonomy" id="1805970"/>
    <lineage>
        <taxon>Bacteria</taxon>
        <taxon>Thermotogati</taxon>
        <taxon>Deinococcota</taxon>
        <taxon>Deinococci</taxon>
        <taxon>Deinococcales</taxon>
        <taxon>Deinococcaceae</taxon>
        <taxon>Deinococcus</taxon>
    </lineage>
</organism>
<dbReference type="Pfam" id="PF17655">
    <property type="entry name" value="IRK_C"/>
    <property type="match status" value="1"/>
</dbReference>
<keyword evidence="9 12" id="KW-0472">Membrane</keyword>
<feature type="region of interest" description="Disordered" evidence="11">
    <location>
        <begin position="1"/>
        <end position="23"/>
    </location>
</feature>
<evidence type="ECO:0000256" key="6">
    <source>
        <dbReference type="ARBA" id="ARBA00022958"/>
    </source>
</evidence>
<comment type="subcellular location">
    <subcellularLocation>
        <location evidence="1">Membrane</location>
        <topology evidence="1">Multi-pass membrane protein</topology>
    </subcellularLocation>
</comment>
<keyword evidence="7 12" id="KW-1133">Transmembrane helix</keyword>
<feature type="transmembrane region" description="Helical" evidence="12">
    <location>
        <begin position="108"/>
        <end position="132"/>
    </location>
</feature>
<dbReference type="InterPro" id="IPR041647">
    <property type="entry name" value="IRK_C"/>
</dbReference>
<name>A0ABV6AZW2_9DEIO</name>
<keyword evidence="4 12" id="KW-0812">Transmembrane</keyword>
<evidence type="ECO:0000256" key="1">
    <source>
        <dbReference type="ARBA" id="ARBA00004141"/>
    </source>
</evidence>
<dbReference type="InterPro" id="IPR016449">
    <property type="entry name" value="K_chnl_inward-rec_Kir"/>
</dbReference>
<evidence type="ECO:0000256" key="10">
    <source>
        <dbReference type="ARBA" id="ARBA00023303"/>
    </source>
</evidence>
<evidence type="ECO:0000259" key="14">
    <source>
        <dbReference type="Pfam" id="PF17655"/>
    </source>
</evidence>
<proteinExistence type="predicted"/>
<evidence type="ECO:0000313" key="15">
    <source>
        <dbReference type="EMBL" id="MFB9993032.1"/>
    </source>
</evidence>
<evidence type="ECO:0000256" key="2">
    <source>
        <dbReference type="ARBA" id="ARBA00022448"/>
    </source>
</evidence>
<evidence type="ECO:0000256" key="3">
    <source>
        <dbReference type="ARBA" id="ARBA00022538"/>
    </source>
</evidence>
<dbReference type="InterPro" id="IPR013518">
    <property type="entry name" value="K_chnl_inward-rec_Kir_cyto"/>
</dbReference>
<gene>
    <name evidence="15" type="ORF">ACFFLM_13745</name>
</gene>
<evidence type="ECO:0000256" key="11">
    <source>
        <dbReference type="SAM" id="MobiDB-lite"/>
    </source>
</evidence>
<keyword evidence="3" id="KW-0633">Potassium transport</keyword>
<evidence type="ECO:0000256" key="5">
    <source>
        <dbReference type="ARBA" id="ARBA00022882"/>
    </source>
</evidence>
<evidence type="ECO:0000313" key="16">
    <source>
        <dbReference type="Proteomes" id="UP001589733"/>
    </source>
</evidence>
<evidence type="ECO:0000256" key="7">
    <source>
        <dbReference type="ARBA" id="ARBA00022989"/>
    </source>
</evidence>
<dbReference type="PANTHER" id="PTHR11767">
    <property type="entry name" value="INWARD RECTIFIER POTASSIUM CHANNEL"/>
    <property type="match status" value="1"/>
</dbReference>